<proteinExistence type="predicted"/>
<evidence type="ECO:0000313" key="2">
    <source>
        <dbReference type="EMBL" id="KAL0108769.1"/>
    </source>
</evidence>
<comment type="caution">
    <text evidence="2">The sequence shown here is derived from an EMBL/GenBank/DDBJ whole genome shotgun (WGS) entry which is preliminary data.</text>
</comment>
<protein>
    <submittedName>
        <fullName evidence="2">Uncharacterized protein</fullName>
    </submittedName>
</protein>
<gene>
    <name evidence="2" type="ORF">PUN28_014124</name>
</gene>
<sequence length="75" mass="8428">MENAESGTRTSRPEEERPGVRPGSDDDRCLDGKNTHNCAIRQKSPEAFKTNTSSNNTTLRVLLHSRYQLTPIDNI</sequence>
<reference evidence="2 3" key="1">
    <citation type="submission" date="2023-03" db="EMBL/GenBank/DDBJ databases">
        <title>High recombination rates correlate with genetic variation in Cardiocondyla obscurior ants.</title>
        <authorList>
            <person name="Errbii M."/>
        </authorList>
    </citation>
    <scope>NUCLEOTIDE SEQUENCE [LARGE SCALE GENOMIC DNA]</scope>
    <source>
        <strain evidence="2">Alpha-2009</strain>
        <tissue evidence="2">Whole body</tissue>
    </source>
</reference>
<name>A0AAW2F1S7_9HYME</name>
<dbReference type="Proteomes" id="UP001430953">
    <property type="component" value="Unassembled WGS sequence"/>
</dbReference>
<feature type="compositionally biased region" description="Polar residues" evidence="1">
    <location>
        <begin position="1"/>
        <end position="10"/>
    </location>
</feature>
<dbReference type="AlphaFoldDB" id="A0AAW2F1S7"/>
<feature type="region of interest" description="Disordered" evidence="1">
    <location>
        <begin position="1"/>
        <end position="40"/>
    </location>
</feature>
<feature type="compositionally biased region" description="Basic and acidic residues" evidence="1">
    <location>
        <begin position="11"/>
        <end position="34"/>
    </location>
</feature>
<organism evidence="2 3">
    <name type="scientific">Cardiocondyla obscurior</name>
    <dbReference type="NCBI Taxonomy" id="286306"/>
    <lineage>
        <taxon>Eukaryota</taxon>
        <taxon>Metazoa</taxon>
        <taxon>Ecdysozoa</taxon>
        <taxon>Arthropoda</taxon>
        <taxon>Hexapoda</taxon>
        <taxon>Insecta</taxon>
        <taxon>Pterygota</taxon>
        <taxon>Neoptera</taxon>
        <taxon>Endopterygota</taxon>
        <taxon>Hymenoptera</taxon>
        <taxon>Apocrita</taxon>
        <taxon>Aculeata</taxon>
        <taxon>Formicoidea</taxon>
        <taxon>Formicidae</taxon>
        <taxon>Myrmicinae</taxon>
        <taxon>Cardiocondyla</taxon>
    </lineage>
</organism>
<dbReference type="EMBL" id="JADYXP020000015">
    <property type="protein sequence ID" value="KAL0108769.1"/>
    <property type="molecule type" value="Genomic_DNA"/>
</dbReference>
<evidence type="ECO:0000256" key="1">
    <source>
        <dbReference type="SAM" id="MobiDB-lite"/>
    </source>
</evidence>
<evidence type="ECO:0000313" key="3">
    <source>
        <dbReference type="Proteomes" id="UP001430953"/>
    </source>
</evidence>
<keyword evidence="3" id="KW-1185">Reference proteome</keyword>
<accession>A0AAW2F1S7</accession>